<evidence type="ECO:0000313" key="3">
    <source>
        <dbReference type="Proteomes" id="UP000005239"/>
    </source>
</evidence>
<dbReference type="AlphaFoldDB" id="A0A2A6BSH8"/>
<protein>
    <submittedName>
        <fullName evidence="2">Uncharacterized protein</fullName>
    </submittedName>
</protein>
<sequence length="223" mass="25886">MDALLPQEKHLTVGRHLRRPERENVQDYALHQAIEAIFPPRVCPLIEDATKSLTDDNDKGIQQKMGWALPAKRRSTRFPPIVKEFLKNIYDEGEKTGAKQDARGAENMMRVATKPGDEMLFSIDDLLTSRQIAGVFTGFKHTKLEKRIKVEQKHKKRKPNEDEEEEMEVEEEVDEVNELFKTEGDPELEYKTEPLFDEVEAMRREIIAADDIFDDEDDELMET</sequence>
<proteinExistence type="predicted"/>
<gene>
    <name evidence="2" type="primary">WBGene00282853</name>
</gene>
<reference evidence="3" key="1">
    <citation type="journal article" date="2008" name="Nat. Genet.">
        <title>The Pristionchus pacificus genome provides a unique perspective on nematode lifestyle and parasitism.</title>
        <authorList>
            <person name="Dieterich C."/>
            <person name="Clifton S.W."/>
            <person name="Schuster L.N."/>
            <person name="Chinwalla A."/>
            <person name="Delehaunty K."/>
            <person name="Dinkelacker I."/>
            <person name="Fulton L."/>
            <person name="Fulton R."/>
            <person name="Godfrey J."/>
            <person name="Minx P."/>
            <person name="Mitreva M."/>
            <person name="Roeseler W."/>
            <person name="Tian H."/>
            <person name="Witte H."/>
            <person name="Yang S.P."/>
            <person name="Wilson R.K."/>
            <person name="Sommer R.J."/>
        </authorList>
    </citation>
    <scope>NUCLEOTIDE SEQUENCE [LARGE SCALE GENOMIC DNA]</scope>
    <source>
        <strain evidence="3">PS312</strain>
    </source>
</reference>
<name>A0A2A6BSH8_PRIPA</name>
<organism evidence="2 3">
    <name type="scientific">Pristionchus pacificus</name>
    <name type="common">Parasitic nematode worm</name>
    <dbReference type="NCBI Taxonomy" id="54126"/>
    <lineage>
        <taxon>Eukaryota</taxon>
        <taxon>Metazoa</taxon>
        <taxon>Ecdysozoa</taxon>
        <taxon>Nematoda</taxon>
        <taxon>Chromadorea</taxon>
        <taxon>Rhabditida</taxon>
        <taxon>Rhabditina</taxon>
        <taxon>Diplogasteromorpha</taxon>
        <taxon>Diplogasteroidea</taxon>
        <taxon>Neodiplogasteridae</taxon>
        <taxon>Pristionchus</taxon>
    </lineage>
</organism>
<keyword evidence="3" id="KW-1185">Reference proteome</keyword>
<dbReference type="Proteomes" id="UP000005239">
    <property type="component" value="Unassembled WGS sequence"/>
</dbReference>
<dbReference type="OrthoDB" id="5979082at2759"/>
<reference evidence="2" key="2">
    <citation type="submission" date="2022-06" db="UniProtKB">
        <authorList>
            <consortium name="EnsemblMetazoa"/>
        </authorList>
    </citation>
    <scope>IDENTIFICATION</scope>
    <source>
        <strain evidence="2">PS312</strain>
    </source>
</reference>
<evidence type="ECO:0000256" key="1">
    <source>
        <dbReference type="SAM" id="MobiDB-lite"/>
    </source>
</evidence>
<evidence type="ECO:0000313" key="2">
    <source>
        <dbReference type="EnsemblMetazoa" id="PPA44484.1"/>
    </source>
</evidence>
<dbReference type="EnsemblMetazoa" id="PPA44484.1">
    <property type="protein sequence ID" value="PPA44484.1"/>
    <property type="gene ID" value="WBGene00282853"/>
</dbReference>
<feature type="region of interest" description="Disordered" evidence="1">
    <location>
        <begin position="150"/>
        <end position="173"/>
    </location>
</feature>
<accession>A0A8R1Z9F9</accession>
<accession>A0A2A6BSH8</accession>
<dbReference type="PANTHER" id="PTHR33845">
    <property type="entry name" value="C2H2-TYPE DOMAIN-CONTAINING PROTEIN"/>
    <property type="match status" value="1"/>
</dbReference>
<feature type="compositionally biased region" description="Acidic residues" evidence="1">
    <location>
        <begin position="161"/>
        <end position="173"/>
    </location>
</feature>
<dbReference type="PANTHER" id="PTHR33845:SF1">
    <property type="entry name" value="C2H2-TYPE DOMAIN-CONTAINING PROTEIN"/>
    <property type="match status" value="1"/>
</dbReference>